<feature type="chain" id="PRO_5037865276" description="Outer membrane protein beta-barrel domain-containing protein" evidence="1">
    <location>
        <begin position="21"/>
        <end position="151"/>
    </location>
</feature>
<sequence>MKKILLIASLALGISLAAAAQPRAIGARMGWGFEASYQHTMKGADFLEADLGLFTYALNGAVVYNFMIAQPAWTDRGEWGFYAGPGGAVGIGVLNGTGGFNLSAAGQVGLEYTFWFPLQLSFDLRAQLGYAFGGQAFYFGIGPALSVRYRF</sequence>
<comment type="caution">
    <text evidence="2">The sequence shown here is derived from an EMBL/GenBank/DDBJ whole genome shotgun (WGS) entry which is preliminary data.</text>
</comment>
<feature type="signal peptide" evidence="1">
    <location>
        <begin position="1"/>
        <end position="20"/>
    </location>
</feature>
<gene>
    <name evidence="2" type="ORF">IAB75_03545</name>
</gene>
<dbReference type="Proteomes" id="UP000725002">
    <property type="component" value="Unassembled WGS sequence"/>
</dbReference>
<organism evidence="2 3">
    <name type="scientific">Candidatus Cryptobacteroides avicola</name>
    <dbReference type="NCBI Taxonomy" id="2840757"/>
    <lineage>
        <taxon>Bacteria</taxon>
        <taxon>Pseudomonadati</taxon>
        <taxon>Bacteroidota</taxon>
        <taxon>Bacteroidia</taxon>
        <taxon>Bacteroidales</taxon>
        <taxon>Candidatus Cryptobacteroides</taxon>
    </lineage>
</organism>
<evidence type="ECO:0008006" key="4">
    <source>
        <dbReference type="Google" id="ProtNLM"/>
    </source>
</evidence>
<dbReference type="EMBL" id="JADILV010000024">
    <property type="protein sequence ID" value="MBO8483173.1"/>
    <property type="molecule type" value="Genomic_DNA"/>
</dbReference>
<keyword evidence="1" id="KW-0732">Signal</keyword>
<accession>A0A940IHY5</accession>
<evidence type="ECO:0000313" key="3">
    <source>
        <dbReference type="Proteomes" id="UP000725002"/>
    </source>
</evidence>
<name>A0A940IHY5_9BACT</name>
<evidence type="ECO:0000313" key="2">
    <source>
        <dbReference type="EMBL" id="MBO8483173.1"/>
    </source>
</evidence>
<dbReference type="AlphaFoldDB" id="A0A940IHY5"/>
<evidence type="ECO:0000256" key="1">
    <source>
        <dbReference type="SAM" id="SignalP"/>
    </source>
</evidence>
<protein>
    <recommendedName>
        <fullName evidence="4">Outer membrane protein beta-barrel domain-containing protein</fullName>
    </recommendedName>
</protein>
<reference evidence="2" key="2">
    <citation type="journal article" date="2021" name="PeerJ">
        <title>Extensive microbial diversity within the chicken gut microbiome revealed by metagenomics and culture.</title>
        <authorList>
            <person name="Gilroy R."/>
            <person name="Ravi A."/>
            <person name="Getino M."/>
            <person name="Pursley I."/>
            <person name="Horton D.L."/>
            <person name="Alikhan N.F."/>
            <person name="Baker D."/>
            <person name="Gharbi K."/>
            <person name="Hall N."/>
            <person name="Watson M."/>
            <person name="Adriaenssens E.M."/>
            <person name="Foster-Nyarko E."/>
            <person name="Jarju S."/>
            <person name="Secka A."/>
            <person name="Antonio M."/>
            <person name="Oren A."/>
            <person name="Chaudhuri R.R."/>
            <person name="La Ragione R."/>
            <person name="Hildebrand F."/>
            <person name="Pallen M.J."/>
        </authorList>
    </citation>
    <scope>NUCLEOTIDE SEQUENCE</scope>
    <source>
        <strain evidence="2">G3-8215</strain>
    </source>
</reference>
<proteinExistence type="predicted"/>
<reference evidence="2" key="1">
    <citation type="submission" date="2020-10" db="EMBL/GenBank/DDBJ databases">
        <authorList>
            <person name="Gilroy R."/>
        </authorList>
    </citation>
    <scope>NUCLEOTIDE SEQUENCE</scope>
    <source>
        <strain evidence="2">G3-8215</strain>
    </source>
</reference>